<reference evidence="3 4" key="1">
    <citation type="journal article" date="2012" name="MBio">
        <title>Comparative genome analysis of three eukaryotic parasites with differing abilities to transform leukocytes reveals key mediators of Theileria-induced leukocyte transformation.</title>
        <authorList>
            <person name="Hayashida K."/>
            <person name="Hara Y."/>
            <person name="Abe T."/>
            <person name="Yamasaki C."/>
            <person name="Toyoda A."/>
            <person name="Kosuge T."/>
            <person name="Suzuki Y."/>
            <person name="Sato Y."/>
            <person name="Kawashima S."/>
            <person name="Katayama T."/>
            <person name="Wakaguri H."/>
            <person name="Inoue N."/>
            <person name="Homma K."/>
            <person name="Tada-Umezaki M."/>
            <person name="Yagi Y."/>
            <person name="Fujii Y."/>
            <person name="Habara T."/>
            <person name="Kanehisa M."/>
            <person name="Watanabe H."/>
            <person name="Ito K."/>
            <person name="Gojobori T."/>
            <person name="Sugawara H."/>
            <person name="Imanishi T."/>
            <person name="Weir W."/>
            <person name="Gardner M."/>
            <person name="Pain A."/>
            <person name="Shiels B."/>
            <person name="Hattori M."/>
            <person name="Nene V."/>
            <person name="Sugimoto C."/>
        </authorList>
    </citation>
    <scope>NUCLEOTIDE SEQUENCE [LARGE SCALE GENOMIC DNA]</scope>
    <source>
        <strain evidence="3 4">Shintoku</strain>
    </source>
</reference>
<feature type="domain" description="YSIRK Gram-positive signal peptide" evidence="2">
    <location>
        <begin position="31"/>
        <end position="46"/>
    </location>
</feature>
<dbReference type="Pfam" id="PF04650">
    <property type="entry name" value="YSIRK_signal"/>
    <property type="match status" value="1"/>
</dbReference>
<evidence type="ECO:0000313" key="3">
    <source>
        <dbReference type="EMBL" id="BAM39147.1"/>
    </source>
</evidence>
<dbReference type="OrthoDB" id="445189at2759"/>
<proteinExistence type="predicted"/>
<sequence length="136" mass="15491">MPSGPRFELFKSLGINYYGFHVRKNKIYDYLSVGVCSVLIGTTIYLGLWIPNHEVCKLRLQLAPVHDYASLPSCETGSTTFTYAYLLYLSTQFLSARTTLNKLVSQGRITFFHPDQCPWKQKSNPFGAKLNNQCKI</sequence>
<dbReference type="RefSeq" id="XP_009689448.1">
    <property type="nucleotide sequence ID" value="XM_009691153.1"/>
</dbReference>
<name>J4CCC4_THEOR</name>
<evidence type="ECO:0000256" key="1">
    <source>
        <dbReference type="SAM" id="Phobius"/>
    </source>
</evidence>
<dbReference type="Proteomes" id="UP000003786">
    <property type="component" value="Chromosome 1"/>
</dbReference>
<dbReference type="KEGG" id="tot:TOT_010000608"/>
<dbReference type="VEuPathDB" id="PiroplasmaDB:TOT_010000608"/>
<dbReference type="eggNOG" id="ENOG502TMX1">
    <property type="taxonomic scope" value="Eukaryota"/>
</dbReference>
<keyword evidence="1" id="KW-0472">Membrane</keyword>
<dbReference type="InterPro" id="IPR005877">
    <property type="entry name" value="YSIRK_signal_dom"/>
</dbReference>
<dbReference type="AlphaFoldDB" id="J4CCC4"/>
<dbReference type="EMBL" id="AP011946">
    <property type="protein sequence ID" value="BAM39147.1"/>
    <property type="molecule type" value="Genomic_DNA"/>
</dbReference>
<accession>J4CCC4</accession>
<gene>
    <name evidence="3" type="ORF">TOT_010000608</name>
</gene>
<keyword evidence="1" id="KW-0812">Transmembrane</keyword>
<organism evidence="3 4">
    <name type="scientific">Theileria orientalis strain Shintoku</name>
    <dbReference type="NCBI Taxonomy" id="869250"/>
    <lineage>
        <taxon>Eukaryota</taxon>
        <taxon>Sar</taxon>
        <taxon>Alveolata</taxon>
        <taxon>Apicomplexa</taxon>
        <taxon>Aconoidasida</taxon>
        <taxon>Piroplasmida</taxon>
        <taxon>Theileriidae</taxon>
        <taxon>Theileria</taxon>
    </lineage>
</organism>
<keyword evidence="1" id="KW-1133">Transmembrane helix</keyword>
<evidence type="ECO:0000313" key="4">
    <source>
        <dbReference type="Proteomes" id="UP000003786"/>
    </source>
</evidence>
<keyword evidence="4" id="KW-1185">Reference proteome</keyword>
<feature type="transmembrane region" description="Helical" evidence="1">
    <location>
        <begin position="30"/>
        <end position="50"/>
    </location>
</feature>
<evidence type="ECO:0000259" key="2">
    <source>
        <dbReference type="Pfam" id="PF04650"/>
    </source>
</evidence>
<dbReference type="GeneID" id="20713505"/>
<protein>
    <recommendedName>
        <fullName evidence="2">YSIRK Gram-positive signal peptide domain-containing protein</fullName>
    </recommendedName>
</protein>